<evidence type="ECO:0000256" key="11">
    <source>
        <dbReference type="SAM" id="Phobius"/>
    </source>
</evidence>
<keyword evidence="4 10" id="KW-0812">Transmembrane</keyword>
<dbReference type="FunFam" id="3.10.580.10:FF:000002">
    <property type="entry name" value="Magnesium/cobalt efflux protein CorC"/>
    <property type="match status" value="1"/>
</dbReference>
<dbReference type="Gene3D" id="3.10.580.10">
    <property type="entry name" value="CBS-domain"/>
    <property type="match status" value="1"/>
</dbReference>
<dbReference type="InterPro" id="IPR002550">
    <property type="entry name" value="CNNM"/>
</dbReference>
<reference evidence="14 15" key="1">
    <citation type="submission" date="2010-10" db="EMBL/GenBank/DDBJ databases">
        <authorList>
            <person name="Durkin A.S."/>
            <person name="Madupu R."/>
            <person name="Torralba M."/>
            <person name="Gillis M."/>
            <person name="Methe B."/>
            <person name="Sutton G."/>
            <person name="Nelson K.E."/>
        </authorList>
    </citation>
    <scope>NUCLEOTIDE SEQUENCE [LARGE SCALE GENOMIC DNA]</scope>
    <source>
        <strain evidence="14 15">ACS-139-V-Col8</strain>
    </source>
</reference>
<dbReference type="InterPro" id="IPR016169">
    <property type="entry name" value="FAD-bd_PCMH_sub2"/>
</dbReference>
<dbReference type="PANTHER" id="PTHR43099:SF5">
    <property type="entry name" value="HLYC_CORC FAMILY TRANSPORTER"/>
    <property type="match status" value="1"/>
</dbReference>
<comment type="subcellular location">
    <subcellularLocation>
        <location evidence="1">Cell membrane</location>
        <topology evidence="1">Multi-pass membrane protein</topology>
    </subcellularLocation>
</comment>
<keyword evidence="3" id="KW-1003">Cell membrane</keyword>
<feature type="transmembrane region" description="Helical" evidence="11">
    <location>
        <begin position="103"/>
        <end position="123"/>
    </location>
</feature>
<dbReference type="STRING" id="908337.HMPREF9257_0664"/>
<evidence type="ECO:0000256" key="4">
    <source>
        <dbReference type="ARBA" id="ARBA00022692"/>
    </source>
</evidence>
<keyword evidence="7 9" id="KW-0129">CBS domain</keyword>
<dbReference type="OrthoDB" id="9798188at2"/>
<keyword evidence="15" id="KW-1185">Reference proteome</keyword>
<accession>E4KQV4</accession>
<organism evidence="14 15">
    <name type="scientific">Eremococcus coleocola ACS-139-V-Col8</name>
    <dbReference type="NCBI Taxonomy" id="908337"/>
    <lineage>
        <taxon>Bacteria</taxon>
        <taxon>Bacillati</taxon>
        <taxon>Bacillota</taxon>
        <taxon>Bacilli</taxon>
        <taxon>Lactobacillales</taxon>
        <taxon>Aerococcaceae</taxon>
        <taxon>Eremococcus</taxon>
    </lineage>
</organism>
<dbReference type="InterPro" id="IPR005170">
    <property type="entry name" value="Transptr-assoc_dom"/>
</dbReference>
<feature type="domain" description="CBS" evidence="12">
    <location>
        <begin position="286"/>
        <end position="343"/>
    </location>
</feature>
<dbReference type="RefSeq" id="WP_006418862.1">
    <property type="nucleotide sequence ID" value="NZ_AENN01000017.1"/>
</dbReference>
<sequence>MGSSGSLWTQLLTVFILTAINAVFAASELAFVSVNQTKLMQLADEGNKKAKKVLALLENSDDFLATIQVAITLAGFLSSASAATSFADRLAPYLSAVPGAQTLAVVIVTLILSYLTLVLGELFPKQIALQMPERIAMATAGPVGLIKVFFKPFVKLLSLSTSLLQKITPIEFSKTEEKFTRDEMKVILQESRKEGSIDLTEFTMLQGVLSLDNKLAREIMVPRTDTLMIDIEDDYHENLDTILNSPYSRIPVYQDDKDNVIGIIHLKNIVKAAQKQGFDNIDIKEIMTEPLVVPSTMFIDDLLIEFRRIQTHLAILFDEYGGVEGIVTLEDILEEIVGEIEDESDVDTNEDITKMDDNYFYINGGIAIEKFNQYFDLELEAEEVDTLAGLIIYHIGYVPDDDEQIHLRAGQYVLTTSAIENGRIRGIQLVRDANHDLEVEYDLSSPEEQAKFKESLEELIDDSEE</sequence>
<protein>
    <recommendedName>
        <fullName evidence="16">CBS domain protein</fullName>
    </recommendedName>
</protein>
<proteinExistence type="inferred from homology"/>
<dbReference type="GO" id="GO:0050660">
    <property type="term" value="F:flavin adenine dinucleotide binding"/>
    <property type="evidence" value="ECO:0007669"/>
    <property type="project" value="InterPro"/>
</dbReference>
<dbReference type="SMART" id="SM01091">
    <property type="entry name" value="CorC_HlyC"/>
    <property type="match status" value="1"/>
</dbReference>
<dbReference type="SUPFAM" id="SSF54631">
    <property type="entry name" value="CBS-domain pair"/>
    <property type="match status" value="1"/>
</dbReference>
<dbReference type="eggNOG" id="COG1253">
    <property type="taxonomic scope" value="Bacteria"/>
</dbReference>
<feature type="domain" description="CBS" evidence="12">
    <location>
        <begin position="220"/>
        <end position="283"/>
    </location>
</feature>
<evidence type="ECO:0008006" key="16">
    <source>
        <dbReference type="Google" id="ProtNLM"/>
    </source>
</evidence>
<evidence type="ECO:0000256" key="6">
    <source>
        <dbReference type="ARBA" id="ARBA00022989"/>
    </source>
</evidence>
<dbReference type="PROSITE" id="PS51371">
    <property type="entry name" value="CBS"/>
    <property type="match status" value="2"/>
</dbReference>
<feature type="transmembrane region" description="Helical" evidence="11">
    <location>
        <begin position="12"/>
        <end position="32"/>
    </location>
</feature>
<evidence type="ECO:0000259" key="12">
    <source>
        <dbReference type="PROSITE" id="PS51371"/>
    </source>
</evidence>
<evidence type="ECO:0000313" key="14">
    <source>
        <dbReference type="EMBL" id="EFR30702.1"/>
    </source>
</evidence>
<evidence type="ECO:0000256" key="1">
    <source>
        <dbReference type="ARBA" id="ARBA00004651"/>
    </source>
</evidence>
<feature type="domain" description="CNNM transmembrane" evidence="13">
    <location>
        <begin position="3"/>
        <end position="203"/>
    </location>
</feature>
<dbReference type="GO" id="GO:0005886">
    <property type="term" value="C:plasma membrane"/>
    <property type="evidence" value="ECO:0007669"/>
    <property type="project" value="UniProtKB-SubCell"/>
</dbReference>
<evidence type="ECO:0000256" key="7">
    <source>
        <dbReference type="ARBA" id="ARBA00023122"/>
    </source>
</evidence>
<dbReference type="EMBL" id="AENN01000017">
    <property type="protein sequence ID" value="EFR30702.1"/>
    <property type="molecule type" value="Genomic_DNA"/>
</dbReference>
<gene>
    <name evidence="14" type="ORF">HMPREF9257_0664</name>
</gene>
<dbReference type="Pfam" id="PF00571">
    <property type="entry name" value="CBS"/>
    <property type="match status" value="2"/>
</dbReference>
<name>E4KQV4_9LACT</name>
<keyword evidence="6 10" id="KW-1133">Transmembrane helix</keyword>
<comment type="similarity">
    <text evidence="2">Belongs to the UPF0053 family.</text>
</comment>
<evidence type="ECO:0000256" key="5">
    <source>
        <dbReference type="ARBA" id="ARBA00022737"/>
    </source>
</evidence>
<dbReference type="InterPro" id="IPR036318">
    <property type="entry name" value="FAD-bd_PCMH-like_sf"/>
</dbReference>
<dbReference type="PANTHER" id="PTHR43099">
    <property type="entry name" value="UPF0053 PROTEIN YRKA"/>
    <property type="match status" value="1"/>
</dbReference>
<dbReference type="Proteomes" id="UP000005990">
    <property type="component" value="Unassembled WGS sequence"/>
</dbReference>
<dbReference type="Pfam" id="PF03471">
    <property type="entry name" value="CorC_HlyC"/>
    <property type="match status" value="1"/>
</dbReference>
<evidence type="ECO:0000256" key="8">
    <source>
        <dbReference type="ARBA" id="ARBA00023136"/>
    </source>
</evidence>
<evidence type="ECO:0000256" key="9">
    <source>
        <dbReference type="PROSITE-ProRule" id="PRU00703"/>
    </source>
</evidence>
<dbReference type="InterPro" id="IPR000644">
    <property type="entry name" value="CBS_dom"/>
</dbReference>
<evidence type="ECO:0000256" key="10">
    <source>
        <dbReference type="PROSITE-ProRule" id="PRU01193"/>
    </source>
</evidence>
<keyword evidence="8 10" id="KW-0472">Membrane</keyword>
<dbReference type="InterPro" id="IPR044751">
    <property type="entry name" value="Ion_transp-like_CBS"/>
</dbReference>
<comment type="caution">
    <text evidence="14">The sequence shown here is derived from an EMBL/GenBank/DDBJ whole genome shotgun (WGS) entry which is preliminary data.</text>
</comment>
<dbReference type="AlphaFoldDB" id="E4KQV4"/>
<dbReference type="PROSITE" id="PS51846">
    <property type="entry name" value="CNNM"/>
    <property type="match status" value="1"/>
</dbReference>
<dbReference type="Pfam" id="PF01595">
    <property type="entry name" value="CNNM"/>
    <property type="match status" value="1"/>
</dbReference>
<keyword evidence="5" id="KW-0677">Repeat</keyword>
<evidence type="ECO:0000256" key="3">
    <source>
        <dbReference type="ARBA" id="ARBA00022475"/>
    </source>
</evidence>
<dbReference type="SUPFAM" id="SSF56176">
    <property type="entry name" value="FAD-binding/transporter-associated domain-like"/>
    <property type="match status" value="1"/>
</dbReference>
<dbReference type="InterPro" id="IPR046342">
    <property type="entry name" value="CBS_dom_sf"/>
</dbReference>
<dbReference type="Gene3D" id="3.30.465.10">
    <property type="match status" value="1"/>
</dbReference>
<feature type="transmembrane region" description="Helical" evidence="11">
    <location>
        <begin position="63"/>
        <end position="83"/>
    </location>
</feature>
<dbReference type="InterPro" id="IPR051676">
    <property type="entry name" value="UPF0053_domain"/>
</dbReference>
<dbReference type="CDD" id="cd04590">
    <property type="entry name" value="CBS_pair_CorC_HlyC_assoc"/>
    <property type="match status" value="1"/>
</dbReference>
<evidence type="ECO:0000259" key="13">
    <source>
        <dbReference type="PROSITE" id="PS51846"/>
    </source>
</evidence>
<evidence type="ECO:0000256" key="2">
    <source>
        <dbReference type="ARBA" id="ARBA00006337"/>
    </source>
</evidence>
<evidence type="ECO:0000313" key="15">
    <source>
        <dbReference type="Proteomes" id="UP000005990"/>
    </source>
</evidence>